<sequence length="517" mass="59643">MAQPSNLSGPRILSTEQDLRDLLDSLYETTQAALKEGIKPCFKGLLEYMKAEVTILTAIHNIKSNKGSETPGSDGETMREHILEKDYAGIIARVQAGLTHYVPLPIRRKYIPKPEKMEKRPLGIPTIIDRIIQECIRMILEPIMEAQFFKHSYGFRPMRDAPMALERTKRVVHQTGYHWIVEGDIAKLFDTVHHAKLGRFLYGMGVRDQRVLMIIKAMVKTGIVNETPVNLLGTQQGGILSPLLANVYLHQMDYWVTREWENKKTRTIFSQSASRTTVLKKSSRLKPAYLVRYADDWVLIVPSKQQAEKWKQRIAKQIQSVLHLTLSEEKTIITNVREKPIHFLGCEFKVVKGKSRTGYITRSRPDRTRLQAKIKELHRKVNHLKRCGSKEQLMREIYTFNAVIRGIIQYYQGTTWVNIALRKYAHNLRTKAMRILEKYGGIWLPAHQTKNLPSVHADYTEKVPAILVKDMYIGVTSLSFCRWKKTDLKRPKETPHTAEGRAIYREEEQEATTGTSR</sequence>
<dbReference type="InterPro" id="IPR051083">
    <property type="entry name" value="GrpII_Intron_Splice-Mob/Def"/>
</dbReference>
<protein>
    <submittedName>
        <fullName evidence="3">Reverse transcriptase domain-containing protein</fullName>
    </submittedName>
</protein>
<accession>A0ABV5C1Y6</accession>
<keyword evidence="3" id="KW-0808">Transferase</keyword>
<dbReference type="Pfam" id="PF00078">
    <property type="entry name" value="RVT_1"/>
    <property type="match status" value="1"/>
</dbReference>
<dbReference type="CDD" id="cd01651">
    <property type="entry name" value="RT_G2_intron"/>
    <property type="match status" value="1"/>
</dbReference>
<feature type="compositionally biased region" description="Basic and acidic residues" evidence="1">
    <location>
        <begin position="491"/>
        <end position="506"/>
    </location>
</feature>
<dbReference type="EMBL" id="JBHIRY010000011">
    <property type="protein sequence ID" value="MFB5761360.1"/>
    <property type="molecule type" value="Genomic_DNA"/>
</dbReference>
<keyword evidence="3" id="KW-0695">RNA-directed DNA polymerase</keyword>
<dbReference type="PROSITE" id="PS50878">
    <property type="entry name" value="RT_POL"/>
    <property type="match status" value="1"/>
</dbReference>
<dbReference type="InterPro" id="IPR043502">
    <property type="entry name" value="DNA/RNA_pol_sf"/>
</dbReference>
<keyword evidence="4" id="KW-1185">Reference proteome</keyword>
<dbReference type="Proteomes" id="UP001580430">
    <property type="component" value="Unassembled WGS sequence"/>
</dbReference>
<organism evidence="3 4">
    <name type="scientific">Paenibacillus medicaginis</name>
    <dbReference type="NCBI Taxonomy" id="1470560"/>
    <lineage>
        <taxon>Bacteria</taxon>
        <taxon>Bacillati</taxon>
        <taxon>Bacillota</taxon>
        <taxon>Bacilli</taxon>
        <taxon>Bacillales</taxon>
        <taxon>Paenibacillaceae</taxon>
        <taxon>Paenibacillus</taxon>
    </lineage>
</organism>
<evidence type="ECO:0000256" key="1">
    <source>
        <dbReference type="SAM" id="MobiDB-lite"/>
    </source>
</evidence>
<comment type="caution">
    <text evidence="3">The sequence shown here is derived from an EMBL/GenBank/DDBJ whole genome shotgun (WGS) entry which is preliminary data.</text>
</comment>
<dbReference type="SUPFAM" id="SSF56672">
    <property type="entry name" value="DNA/RNA polymerases"/>
    <property type="match status" value="1"/>
</dbReference>
<dbReference type="GO" id="GO:0003964">
    <property type="term" value="F:RNA-directed DNA polymerase activity"/>
    <property type="evidence" value="ECO:0007669"/>
    <property type="project" value="UniProtKB-KW"/>
</dbReference>
<evidence type="ECO:0000259" key="2">
    <source>
        <dbReference type="PROSITE" id="PS50878"/>
    </source>
</evidence>
<proteinExistence type="predicted"/>
<dbReference type="PANTHER" id="PTHR34047">
    <property type="entry name" value="NUCLEAR INTRON MATURASE 1, MITOCHONDRIAL-RELATED"/>
    <property type="match status" value="1"/>
</dbReference>
<dbReference type="InterPro" id="IPR000477">
    <property type="entry name" value="RT_dom"/>
</dbReference>
<keyword evidence="3" id="KW-0548">Nucleotidyltransferase</keyword>
<reference evidence="3 4" key="1">
    <citation type="submission" date="2024-09" db="EMBL/GenBank/DDBJ databases">
        <title>Paenibacillus zeirhizospherea sp. nov., isolated from surface of the maize (Zea mays) roots in a horticulture field, Hungary.</title>
        <authorList>
            <person name="Marton D."/>
            <person name="Farkas M."/>
            <person name="Bedics A."/>
            <person name="Toth E."/>
            <person name="Tancsics A."/>
            <person name="Boka K."/>
            <person name="Marati G."/>
            <person name="Kriszt B."/>
            <person name="Cserhati M."/>
        </authorList>
    </citation>
    <scope>NUCLEOTIDE SEQUENCE [LARGE SCALE GENOMIC DNA]</scope>
    <source>
        <strain evidence="3 4">JCM 18446</strain>
    </source>
</reference>
<gene>
    <name evidence="3" type="ORF">ACE5LO_13255</name>
</gene>
<dbReference type="RefSeq" id="WP_375520500.1">
    <property type="nucleotide sequence ID" value="NZ_JBHIRY010000011.1"/>
</dbReference>
<dbReference type="PANTHER" id="PTHR34047:SF8">
    <property type="entry name" value="PROTEIN YKFC"/>
    <property type="match status" value="1"/>
</dbReference>
<evidence type="ECO:0000313" key="4">
    <source>
        <dbReference type="Proteomes" id="UP001580430"/>
    </source>
</evidence>
<evidence type="ECO:0000313" key="3">
    <source>
        <dbReference type="EMBL" id="MFB5761360.1"/>
    </source>
</evidence>
<feature type="region of interest" description="Disordered" evidence="1">
    <location>
        <begin position="491"/>
        <end position="517"/>
    </location>
</feature>
<name>A0ABV5C1Y6_9BACL</name>
<feature type="domain" description="Reverse transcriptase" evidence="2">
    <location>
        <begin position="92"/>
        <end position="348"/>
    </location>
</feature>